<comment type="subunit">
    <text evidence="5">The basic unit is a heterodimer which dimerizes to form tetramers. The heterotetramers trimerize; 6 large subunits form a core ring with 6 small subunits projecting outwards.</text>
</comment>
<feature type="binding site" evidence="5">
    <location>
        <position position="150"/>
    </location>
    <ligand>
        <name>adenosylcob(III)alamin</name>
        <dbReference type="ChEBI" id="CHEBI:18408"/>
    </ligand>
</feature>
<evidence type="ECO:0000313" key="6">
    <source>
        <dbReference type="EMBL" id="ARU16042.1"/>
    </source>
</evidence>
<keyword evidence="2 5" id="KW-0456">Lyase</keyword>
<dbReference type="KEGG" id="cman:A9D14_07345"/>
<dbReference type="AlphaFoldDB" id="A0A1Z1FBB6"/>
<reference evidence="6 7" key="1">
    <citation type="submission" date="2017-01" db="EMBL/GenBank/DDBJ databases">
        <title>Complete genome sequence of esterase-producing bacterium Croceicoccus marinus E4A9.</title>
        <authorList>
            <person name="Wu Y.-H."/>
            <person name="Cheng H."/>
            <person name="Xu L."/>
            <person name="Huo Y.-Y."/>
            <person name="Wang C.-S."/>
            <person name="Xu X.-W."/>
        </authorList>
    </citation>
    <scope>NUCLEOTIDE SEQUENCE [LARGE SCALE GENOMIC DNA]</scope>
    <source>
        <strain evidence="6 7">E4A9</strain>
    </source>
</reference>
<dbReference type="InterPro" id="IPR042251">
    <property type="entry name" value="EutC_C"/>
</dbReference>
<evidence type="ECO:0000256" key="5">
    <source>
        <dbReference type="HAMAP-Rule" id="MF_00601"/>
    </source>
</evidence>
<dbReference type="GO" id="GO:0006520">
    <property type="term" value="P:amino acid metabolic process"/>
    <property type="evidence" value="ECO:0007669"/>
    <property type="project" value="InterPro"/>
</dbReference>
<keyword evidence="7" id="KW-1185">Reference proteome</keyword>
<name>A0A1Z1FBB6_9SPHN</name>
<comment type="subcellular location">
    <subcellularLocation>
        <location evidence="5">Bacterial microcompartment</location>
    </subcellularLocation>
</comment>
<dbReference type="Pfam" id="PF05985">
    <property type="entry name" value="EutC"/>
    <property type="match status" value="1"/>
</dbReference>
<dbReference type="Gene3D" id="3.40.50.11240">
    <property type="entry name" value="Ethanolamine ammonia-lyase light chain (EutC)"/>
    <property type="match status" value="1"/>
</dbReference>
<keyword evidence="4 5" id="KW-1283">Bacterial microcompartment</keyword>
<comment type="function">
    <text evidence="5">Catalyzes the deamination of various vicinal amino-alcohols to oxo compounds. Allows this organism to utilize ethanolamine as the sole source of nitrogen and carbon in the presence of external vitamin B12.</text>
</comment>
<dbReference type="InterPro" id="IPR009246">
    <property type="entry name" value="EutC"/>
</dbReference>
<dbReference type="STRING" id="450378.GCA_001661675_01471"/>
<feature type="binding site" evidence="5">
    <location>
        <position position="200"/>
    </location>
    <ligand>
        <name>adenosylcob(III)alamin</name>
        <dbReference type="ChEBI" id="CHEBI:18408"/>
    </ligand>
</feature>
<keyword evidence="3 5" id="KW-0170">Cobalt</keyword>
<keyword evidence="1 5" id="KW-0846">Cobalamin</keyword>
<accession>A0A1Z1FBB6</accession>
<dbReference type="Proteomes" id="UP000195807">
    <property type="component" value="Chromosome"/>
</dbReference>
<evidence type="ECO:0000256" key="3">
    <source>
        <dbReference type="ARBA" id="ARBA00023285"/>
    </source>
</evidence>
<organism evidence="6 7">
    <name type="scientific">Croceicoccus marinus</name>
    <dbReference type="NCBI Taxonomy" id="450378"/>
    <lineage>
        <taxon>Bacteria</taxon>
        <taxon>Pseudomonadati</taxon>
        <taxon>Pseudomonadota</taxon>
        <taxon>Alphaproteobacteria</taxon>
        <taxon>Sphingomonadales</taxon>
        <taxon>Erythrobacteraceae</taxon>
        <taxon>Croceicoccus</taxon>
    </lineage>
</organism>
<dbReference type="OrthoDB" id="114248at2"/>
<dbReference type="UniPathway" id="UPA00560"/>
<dbReference type="PIRSF" id="PIRSF018982">
    <property type="entry name" value="EutC"/>
    <property type="match status" value="1"/>
</dbReference>
<protein>
    <recommendedName>
        <fullName evidence="5">Ethanolamine ammonia-lyase small subunit</fullName>
        <shortName evidence="5">EAL small subunit</shortName>
        <ecNumber evidence="5">4.3.1.7</ecNumber>
    </recommendedName>
</protein>
<dbReference type="NCBIfam" id="NF003971">
    <property type="entry name" value="PRK05465.1"/>
    <property type="match status" value="1"/>
</dbReference>
<proteinExistence type="inferred from homology"/>
<dbReference type="GO" id="GO:0031419">
    <property type="term" value="F:cobalamin binding"/>
    <property type="evidence" value="ECO:0007669"/>
    <property type="project" value="UniProtKB-UniRule"/>
</dbReference>
<dbReference type="PANTHER" id="PTHR39330:SF1">
    <property type="entry name" value="ETHANOLAMINE AMMONIA-LYASE SMALL SUBUNIT"/>
    <property type="match status" value="1"/>
</dbReference>
<dbReference type="GO" id="GO:0009350">
    <property type="term" value="C:ethanolamine ammonia-lyase complex"/>
    <property type="evidence" value="ECO:0007669"/>
    <property type="project" value="UniProtKB-UniRule"/>
</dbReference>
<sequence>MAEPQDAVSLLLRRLSATSRARVGLGRAGQGLPTRETLAFRLAHAQARDAVAAGLDTEALRQRLDEDSVIVSSAAADRTAYLKDPGAGRRLDDDSRERLQPGDYDVAVVIADGLSAVAANSNALPVYAELRRIMDGAAFAPVIFAHLARVALGDEIGERLGARSIVMLIGERPGLSSADSLGAYITRSPRKGRADSERNCISNIRPDGLSHEQAARNIAWILKEAERIGETGIALKDRRDRRTLSQDAG</sequence>
<dbReference type="EMBL" id="CP019602">
    <property type="protein sequence ID" value="ARU16042.1"/>
    <property type="molecule type" value="Genomic_DNA"/>
</dbReference>
<gene>
    <name evidence="5" type="primary">eutC</name>
    <name evidence="6" type="ORF">A9D14_07345</name>
</gene>
<evidence type="ECO:0000256" key="4">
    <source>
        <dbReference type="ARBA" id="ARBA00024446"/>
    </source>
</evidence>
<dbReference type="HAMAP" id="MF_00601">
    <property type="entry name" value="EutC"/>
    <property type="match status" value="1"/>
</dbReference>
<feature type="binding site" evidence="5">
    <location>
        <position position="171"/>
    </location>
    <ligand>
        <name>adenosylcob(III)alamin</name>
        <dbReference type="ChEBI" id="CHEBI:18408"/>
    </ligand>
</feature>
<comment type="similarity">
    <text evidence="5">Belongs to the EutC family.</text>
</comment>
<evidence type="ECO:0000313" key="7">
    <source>
        <dbReference type="Proteomes" id="UP000195807"/>
    </source>
</evidence>
<dbReference type="PANTHER" id="PTHR39330">
    <property type="entry name" value="ETHANOLAMINE AMMONIA-LYASE LIGHT CHAIN"/>
    <property type="match status" value="1"/>
</dbReference>
<evidence type="ECO:0000256" key="2">
    <source>
        <dbReference type="ARBA" id="ARBA00023239"/>
    </source>
</evidence>
<dbReference type="GO" id="GO:0031471">
    <property type="term" value="C:ethanolamine degradation polyhedral organelle"/>
    <property type="evidence" value="ECO:0007669"/>
    <property type="project" value="UniProtKB-UniRule"/>
</dbReference>
<comment type="pathway">
    <text evidence="5">Amine and polyamine degradation; ethanolamine degradation.</text>
</comment>
<dbReference type="EC" id="4.3.1.7" evidence="5"/>
<dbReference type="GO" id="GO:0008851">
    <property type="term" value="F:ethanolamine ammonia-lyase activity"/>
    <property type="evidence" value="ECO:0007669"/>
    <property type="project" value="UniProtKB-UniRule"/>
</dbReference>
<comment type="catalytic activity">
    <reaction evidence="5">
        <text>ethanolamine = acetaldehyde + NH4(+)</text>
        <dbReference type="Rhea" id="RHEA:15313"/>
        <dbReference type="ChEBI" id="CHEBI:15343"/>
        <dbReference type="ChEBI" id="CHEBI:28938"/>
        <dbReference type="ChEBI" id="CHEBI:57603"/>
        <dbReference type="EC" id="4.3.1.7"/>
    </reaction>
</comment>
<evidence type="ECO:0000256" key="1">
    <source>
        <dbReference type="ARBA" id="ARBA00022628"/>
    </source>
</evidence>
<dbReference type="GO" id="GO:0046336">
    <property type="term" value="P:ethanolamine catabolic process"/>
    <property type="evidence" value="ECO:0007669"/>
    <property type="project" value="UniProtKB-UniRule"/>
</dbReference>
<dbReference type="RefSeq" id="WP_066844689.1">
    <property type="nucleotide sequence ID" value="NZ_CP019602.1"/>
</dbReference>
<comment type="cofactor">
    <cofactor evidence="5">
        <name>adenosylcob(III)alamin</name>
        <dbReference type="ChEBI" id="CHEBI:18408"/>
    </cofactor>
    <text evidence="5">Binds between the large and small subunits.</text>
</comment>